<protein>
    <recommendedName>
        <fullName evidence="2">R3H domain-containing protein</fullName>
    </recommendedName>
</protein>
<dbReference type="InterPro" id="IPR001374">
    <property type="entry name" value="R3H_dom"/>
</dbReference>
<feature type="compositionally biased region" description="Basic and acidic residues" evidence="1">
    <location>
        <begin position="200"/>
        <end position="211"/>
    </location>
</feature>
<proteinExistence type="predicted"/>
<dbReference type="Proteomes" id="UP001519460">
    <property type="component" value="Unassembled WGS sequence"/>
</dbReference>
<name>A0ABD0JNT3_9CAEN</name>
<feature type="compositionally biased region" description="Basic and acidic residues" evidence="1">
    <location>
        <begin position="742"/>
        <end position="756"/>
    </location>
</feature>
<feature type="region of interest" description="Disordered" evidence="1">
    <location>
        <begin position="981"/>
        <end position="1011"/>
    </location>
</feature>
<feature type="region of interest" description="Disordered" evidence="1">
    <location>
        <begin position="591"/>
        <end position="665"/>
    </location>
</feature>
<dbReference type="InterPro" id="IPR036867">
    <property type="entry name" value="R3H_dom_sf"/>
</dbReference>
<feature type="compositionally biased region" description="Polar residues" evidence="1">
    <location>
        <begin position="265"/>
        <end position="279"/>
    </location>
</feature>
<evidence type="ECO:0000313" key="3">
    <source>
        <dbReference type="EMBL" id="KAK7476448.1"/>
    </source>
</evidence>
<keyword evidence="4" id="KW-1185">Reference proteome</keyword>
<evidence type="ECO:0000259" key="2">
    <source>
        <dbReference type="PROSITE" id="PS51061"/>
    </source>
</evidence>
<dbReference type="PROSITE" id="PS51061">
    <property type="entry name" value="R3H"/>
    <property type="match status" value="1"/>
</dbReference>
<feature type="compositionally biased region" description="Polar residues" evidence="1">
    <location>
        <begin position="558"/>
        <end position="578"/>
    </location>
</feature>
<dbReference type="Pfam" id="PF01424">
    <property type="entry name" value="R3H"/>
    <property type="match status" value="1"/>
</dbReference>
<feature type="compositionally biased region" description="Polar residues" evidence="1">
    <location>
        <begin position="625"/>
        <end position="646"/>
    </location>
</feature>
<dbReference type="Gene3D" id="3.30.1370.50">
    <property type="entry name" value="R3H-like domain"/>
    <property type="match status" value="1"/>
</dbReference>
<evidence type="ECO:0000256" key="1">
    <source>
        <dbReference type="SAM" id="MobiDB-lite"/>
    </source>
</evidence>
<gene>
    <name evidence="3" type="ORF">BaRGS_00032283</name>
</gene>
<accession>A0ABD0JNT3</accession>
<feature type="compositionally biased region" description="Acidic residues" evidence="1">
    <location>
        <begin position="812"/>
        <end position="821"/>
    </location>
</feature>
<feature type="compositionally biased region" description="Polar residues" evidence="1">
    <location>
        <begin position="294"/>
        <end position="304"/>
    </location>
</feature>
<evidence type="ECO:0000313" key="4">
    <source>
        <dbReference type="Proteomes" id="UP001519460"/>
    </source>
</evidence>
<sequence length="1026" mass="113040">MSQSKSTKQQGTDKWAGEANGGSAILRVVSFQRFSIVIAYHSAAERIHKQSLDTISWAQQHLRRLLRQQTTLAAHIFDNRYLNQHDSAFVDIVIEDLTDFLDKATVNRIFLFPPVESHYRFLIHKTVEDFPTLASFSIGEGEGRQTVVCLVSTLNRTPKGQAMLMSSPQSQPREPRGRGRGRQGVNDSPSLSRPGMASASRDDPGRLDSRPQDVSGNSHSQSSDKQPPPRLAGRGRARPRKPEMQLYVPRGRRQAEAQQLKPDNDQQSVSQGTSHTCELQSRFADRVTLNETQDIQDVENSQQLRAEHAKSKKVNKSLKNDTKQGGDISGASASSKRKPEVQRYVPRARRKAEEGEPSSDTINNKHPAHKKRGDSRSQKVKPSEDASGCPSQHALGDQMDVTETGRDLGLELRAGKGTEDLASVPPREEWVAESAGQPEVEIWTTDALPPHTESEMLPTFDSAVFRDVPGKLAEGNLDHDRLADPSSDLSFKQSISAQEAKQEFEEELWCTEPIKYGSASNIDLSCVRGENESLPVSSDGFTCDTERRVSELESEELQGSQCTESQSSDSCGGSMTDISGSLKVEEMVICSTEKESSTEHFGNAQLPGQEQPSQEQQLSSLTQQVRSELSTSPCVSEQSSADSASFDNLGLVSEVEPSPKTHADNLTSVDVTACPAHAYHISDPHAKSECLIEKMEVQTDAYAEDKPRVQSPGIPSVDGICESQSSVTNLLPNQQVDELGDSCDKHENSAEPKDLSHVLPQSEENLVTDNSALGDSGDAALCESKVRGQGDDTAVVVEQAVGSSGEDKTDNSTEEDDDEDSWDKIFDDNGDCLDPTMMAELTAHVGEVKISKPKKINYLDYQPREADMDLAAYSHVIEISDFPAEFQTRDLLVAFKDYMSRGFDIKWVDDTHALGVFSSTIAAQDALKLIHPMMKLRPLSEASKQSRSKARRCQEFLQPYKARPETTAAAARRLVAGALGMTSRIPKEQRDQERRQLKAAKEKKKLDRKQKEAIWDGTFGKCAMDG</sequence>
<feature type="compositionally biased region" description="Low complexity" evidence="1">
    <location>
        <begin position="605"/>
        <end position="624"/>
    </location>
</feature>
<dbReference type="InterPro" id="IPR012677">
    <property type="entry name" value="Nucleotide-bd_a/b_plait_sf"/>
</dbReference>
<feature type="compositionally biased region" description="Basic and acidic residues" evidence="1">
    <location>
        <begin position="374"/>
        <end position="384"/>
    </location>
</feature>
<feature type="region of interest" description="Disordered" evidence="1">
    <location>
        <begin position="702"/>
        <end position="721"/>
    </location>
</feature>
<feature type="region of interest" description="Disordered" evidence="1">
    <location>
        <begin position="800"/>
        <end position="822"/>
    </location>
</feature>
<dbReference type="SMART" id="SM00393">
    <property type="entry name" value="R3H"/>
    <property type="match status" value="1"/>
</dbReference>
<feature type="compositionally biased region" description="Basic and acidic residues" evidence="1">
    <location>
        <begin position="403"/>
        <end position="419"/>
    </location>
</feature>
<dbReference type="InterPro" id="IPR039884">
    <property type="entry name" value="R3HC1/R3HCL"/>
</dbReference>
<comment type="caution">
    <text evidence="3">The sequence shown here is derived from an EMBL/GenBank/DDBJ whole genome shotgun (WGS) entry which is preliminary data.</text>
</comment>
<feature type="compositionally biased region" description="Polar residues" evidence="1">
    <location>
        <begin position="212"/>
        <end position="225"/>
    </location>
</feature>
<feature type="compositionally biased region" description="Basic and acidic residues" evidence="1">
    <location>
        <begin position="985"/>
        <end position="1000"/>
    </location>
</feature>
<reference evidence="3 4" key="1">
    <citation type="journal article" date="2023" name="Sci. Data">
        <title>Genome assembly of the Korean intertidal mud-creeper Batillaria attramentaria.</title>
        <authorList>
            <person name="Patra A.K."/>
            <person name="Ho P.T."/>
            <person name="Jun S."/>
            <person name="Lee S.J."/>
            <person name="Kim Y."/>
            <person name="Won Y.J."/>
        </authorList>
    </citation>
    <scope>NUCLEOTIDE SEQUENCE [LARGE SCALE GENOMIC DNA]</scope>
    <source>
        <strain evidence="3">Wonlab-2016</strain>
    </source>
</reference>
<feature type="region of interest" description="Disordered" evidence="1">
    <location>
        <begin position="159"/>
        <end position="282"/>
    </location>
</feature>
<feature type="domain" description="R3H" evidence="2">
    <location>
        <begin position="87"/>
        <end position="152"/>
    </location>
</feature>
<dbReference type="Gene3D" id="3.30.70.330">
    <property type="match status" value="1"/>
</dbReference>
<dbReference type="SUPFAM" id="SSF82708">
    <property type="entry name" value="R3H domain"/>
    <property type="match status" value="1"/>
</dbReference>
<dbReference type="PANTHER" id="PTHR21678">
    <property type="entry name" value="GROWTH INHIBITION AND DIFFERENTIATION RELATED PROTEIN 88"/>
    <property type="match status" value="1"/>
</dbReference>
<feature type="region of interest" description="Disordered" evidence="1">
    <location>
        <begin position="294"/>
        <end position="441"/>
    </location>
</feature>
<feature type="region of interest" description="Disordered" evidence="1">
    <location>
        <begin position="532"/>
        <end position="578"/>
    </location>
</feature>
<organism evidence="3 4">
    <name type="scientific">Batillaria attramentaria</name>
    <dbReference type="NCBI Taxonomy" id="370345"/>
    <lineage>
        <taxon>Eukaryota</taxon>
        <taxon>Metazoa</taxon>
        <taxon>Spiralia</taxon>
        <taxon>Lophotrochozoa</taxon>
        <taxon>Mollusca</taxon>
        <taxon>Gastropoda</taxon>
        <taxon>Caenogastropoda</taxon>
        <taxon>Sorbeoconcha</taxon>
        <taxon>Cerithioidea</taxon>
        <taxon>Batillariidae</taxon>
        <taxon>Batillaria</taxon>
    </lineage>
</organism>
<dbReference type="GO" id="GO:0003676">
    <property type="term" value="F:nucleic acid binding"/>
    <property type="evidence" value="ECO:0007669"/>
    <property type="project" value="UniProtKB-UniRule"/>
</dbReference>
<dbReference type="EMBL" id="JACVVK020000375">
    <property type="protein sequence ID" value="KAK7476448.1"/>
    <property type="molecule type" value="Genomic_DNA"/>
</dbReference>
<feature type="region of interest" description="Disordered" evidence="1">
    <location>
        <begin position="732"/>
        <end position="757"/>
    </location>
</feature>
<dbReference type="AlphaFoldDB" id="A0ABD0JNT3"/>
<dbReference type="PANTHER" id="PTHR21678:SF0">
    <property type="entry name" value="C3H1-TYPE DOMAIN-CONTAINING PROTEIN"/>
    <property type="match status" value="1"/>
</dbReference>